<protein>
    <recommendedName>
        <fullName evidence="4">SusD/RagB family nutrient-binding outer membrane lipoprotein</fullName>
    </recommendedName>
</protein>
<dbReference type="Gene3D" id="1.25.40.390">
    <property type="match status" value="1"/>
</dbReference>
<sequence>MKKIKYITAGLLSLCLFQACSEDKMDEINENTNNPINVPSRLIITDVMTASAFSLTGADLSFYTGVYTELHGGGHNQMYRAQIRSGEPQLSATYNNMWNASYIQLRTLKIIIDKCSTGEEAGNYHTLGIAKILYSYNLAMLTDLFGDVPHSEALQPIANKQPKLDKQEDIYNEVIAGLEEGILELSKTTGYASLGNQDPIYRGEAQNWIKAANGLLARYTMRLSHRTADYAAVIAYADASFAAQSEEMKFVNAQVPNPFARFHRDRSALFVSKSFYEKMLANGPADARTESFFTKLETTPGSGVFEVKPLDNAQENPLEGQNLYSISALMSESNPIYMMSYHELLFLKAEAQARLGQDTAALETLDKALVAAFTKTQRVTFTPEQASTYFASLGTLTGNDLLKKIMLEKYISFYENEAVEAYNDIRRLNAMGNADFIPLVHPSPNKFPQRLSYGNSDVSRNPNVQAAYGDGSYVYTEKVWWAGGTR</sequence>
<feature type="chain" id="PRO_5015646376" description="SusD/RagB family nutrient-binding outer membrane lipoprotein" evidence="1">
    <location>
        <begin position="22"/>
        <end position="486"/>
    </location>
</feature>
<accession>A0A2S1LJ12</accession>
<dbReference type="AlphaFoldDB" id="A0A2S1LJ12"/>
<dbReference type="KEGG" id="fki:FK004_00235"/>
<reference evidence="2 3" key="1">
    <citation type="submission" date="2017-04" db="EMBL/GenBank/DDBJ databases">
        <title>Complete genome sequence of Flavobacterium kingsejong AJ004.</title>
        <authorList>
            <person name="Lee P.C."/>
        </authorList>
    </citation>
    <scope>NUCLEOTIDE SEQUENCE [LARGE SCALE GENOMIC DNA]</scope>
    <source>
        <strain evidence="2 3">AJ004</strain>
    </source>
</reference>
<organism evidence="2 3">
    <name type="scientific">Flavobacterium kingsejongi</name>
    <dbReference type="NCBI Taxonomy" id="1678728"/>
    <lineage>
        <taxon>Bacteria</taxon>
        <taxon>Pseudomonadati</taxon>
        <taxon>Bacteroidota</taxon>
        <taxon>Flavobacteriia</taxon>
        <taxon>Flavobacteriales</taxon>
        <taxon>Flavobacteriaceae</taxon>
        <taxon>Flavobacterium</taxon>
    </lineage>
</organism>
<evidence type="ECO:0000313" key="3">
    <source>
        <dbReference type="Proteomes" id="UP000244677"/>
    </source>
</evidence>
<dbReference type="InterPro" id="IPR041662">
    <property type="entry name" value="SusD-like_2"/>
</dbReference>
<feature type="signal peptide" evidence="1">
    <location>
        <begin position="1"/>
        <end position="21"/>
    </location>
</feature>
<dbReference type="RefSeq" id="WP_108735437.1">
    <property type="nucleotide sequence ID" value="NZ_CP020919.1"/>
</dbReference>
<evidence type="ECO:0000256" key="1">
    <source>
        <dbReference type="SAM" id="SignalP"/>
    </source>
</evidence>
<name>A0A2S1LJ12_9FLAO</name>
<evidence type="ECO:0008006" key="4">
    <source>
        <dbReference type="Google" id="ProtNLM"/>
    </source>
</evidence>
<dbReference type="SUPFAM" id="SSF48452">
    <property type="entry name" value="TPR-like"/>
    <property type="match status" value="1"/>
</dbReference>
<gene>
    <name evidence="2" type="ORF">FK004_00235</name>
</gene>
<dbReference type="OrthoDB" id="725917at2"/>
<dbReference type="Pfam" id="PF12771">
    <property type="entry name" value="SusD-like_2"/>
    <property type="match status" value="1"/>
</dbReference>
<keyword evidence="3" id="KW-1185">Reference proteome</keyword>
<evidence type="ECO:0000313" key="2">
    <source>
        <dbReference type="EMBL" id="AWG23762.1"/>
    </source>
</evidence>
<dbReference type="PROSITE" id="PS51257">
    <property type="entry name" value="PROKAR_LIPOPROTEIN"/>
    <property type="match status" value="1"/>
</dbReference>
<proteinExistence type="predicted"/>
<dbReference type="Proteomes" id="UP000244677">
    <property type="component" value="Chromosome"/>
</dbReference>
<keyword evidence="1" id="KW-0732">Signal</keyword>
<dbReference type="EMBL" id="CP020919">
    <property type="protein sequence ID" value="AWG23762.1"/>
    <property type="molecule type" value="Genomic_DNA"/>
</dbReference>
<dbReference type="InterPro" id="IPR011990">
    <property type="entry name" value="TPR-like_helical_dom_sf"/>
</dbReference>